<feature type="compositionally biased region" description="Low complexity" evidence="11">
    <location>
        <begin position="900"/>
        <end position="915"/>
    </location>
</feature>
<keyword evidence="7" id="KW-0067">ATP-binding</keyword>
<feature type="transmembrane region" description="Helical" evidence="12">
    <location>
        <begin position="1237"/>
        <end position="1257"/>
    </location>
</feature>
<feature type="compositionally biased region" description="Acidic residues" evidence="11">
    <location>
        <begin position="386"/>
        <end position="396"/>
    </location>
</feature>
<feature type="domain" description="ABC transporter" evidence="13">
    <location>
        <begin position="1299"/>
        <end position="1575"/>
    </location>
</feature>
<feature type="region of interest" description="Disordered" evidence="11">
    <location>
        <begin position="374"/>
        <end position="414"/>
    </location>
</feature>
<dbReference type="CDD" id="cd03244">
    <property type="entry name" value="ABCC_MRP_domain2"/>
    <property type="match status" value="1"/>
</dbReference>
<feature type="domain" description="ABC transmembrane type-1" evidence="14">
    <location>
        <begin position="421"/>
        <end position="605"/>
    </location>
</feature>
<dbReference type="PANTHER" id="PTHR24223">
    <property type="entry name" value="ATP-BINDING CASSETTE SUB-FAMILY C"/>
    <property type="match status" value="1"/>
</dbReference>
<dbReference type="FunFam" id="1.20.1560.10:FF:000013">
    <property type="entry name" value="ABC transporter C family member 2"/>
    <property type="match status" value="1"/>
</dbReference>
<dbReference type="InterPro" id="IPR050173">
    <property type="entry name" value="ABC_transporter_C-like"/>
</dbReference>
<organism evidence="15 16">
    <name type="scientific">Orbilia blumenaviensis</name>
    <dbReference type="NCBI Taxonomy" id="1796055"/>
    <lineage>
        <taxon>Eukaryota</taxon>
        <taxon>Fungi</taxon>
        <taxon>Dikarya</taxon>
        <taxon>Ascomycota</taxon>
        <taxon>Pezizomycotina</taxon>
        <taxon>Orbiliomycetes</taxon>
        <taxon>Orbiliales</taxon>
        <taxon>Orbiliaceae</taxon>
        <taxon>Orbilia</taxon>
    </lineage>
</organism>
<keyword evidence="8 12" id="KW-1133">Transmembrane helix</keyword>
<feature type="transmembrane region" description="Helical" evidence="12">
    <location>
        <begin position="568"/>
        <end position="586"/>
    </location>
</feature>
<feature type="transmembrane region" description="Helical" evidence="12">
    <location>
        <begin position="79"/>
        <end position="100"/>
    </location>
</feature>
<dbReference type="InterPro" id="IPR003439">
    <property type="entry name" value="ABC_transporter-like_ATP-bd"/>
</dbReference>
<feature type="transmembrane region" description="Helical" evidence="12">
    <location>
        <begin position="321"/>
        <end position="345"/>
    </location>
</feature>
<feature type="transmembrane region" description="Helical" evidence="12">
    <location>
        <begin position="435"/>
        <end position="457"/>
    </location>
</feature>
<dbReference type="SMART" id="SM00382">
    <property type="entry name" value="AAA"/>
    <property type="match status" value="2"/>
</dbReference>
<evidence type="ECO:0000256" key="12">
    <source>
        <dbReference type="SAM" id="Phobius"/>
    </source>
</evidence>
<dbReference type="InterPro" id="IPR003593">
    <property type="entry name" value="AAA+_ATPase"/>
</dbReference>
<dbReference type="InterPro" id="IPR027417">
    <property type="entry name" value="P-loop_NTPase"/>
</dbReference>
<evidence type="ECO:0000313" key="15">
    <source>
        <dbReference type="EMBL" id="KAK6349334.1"/>
    </source>
</evidence>
<dbReference type="CDD" id="cd18596">
    <property type="entry name" value="ABC_6TM_VMR1_D1_like"/>
    <property type="match status" value="1"/>
</dbReference>
<keyword evidence="9 12" id="KW-0472">Membrane</keyword>
<feature type="transmembrane region" description="Helical" evidence="12">
    <location>
        <begin position="1097"/>
        <end position="1118"/>
    </location>
</feature>
<evidence type="ECO:0000259" key="14">
    <source>
        <dbReference type="PROSITE" id="PS50929"/>
    </source>
</evidence>
<feature type="transmembrane region" description="Helical" evidence="12">
    <location>
        <begin position="283"/>
        <end position="301"/>
    </location>
</feature>
<keyword evidence="6" id="KW-0547">Nucleotide-binding</keyword>
<dbReference type="InterPro" id="IPR017871">
    <property type="entry name" value="ABC_transporter-like_CS"/>
</dbReference>
<dbReference type="CDD" id="cd18604">
    <property type="entry name" value="ABC_6TM_VMR1_D2_like"/>
    <property type="match status" value="1"/>
</dbReference>
<dbReference type="Gene3D" id="1.20.1560.10">
    <property type="entry name" value="ABC transporter type 1, transmembrane domain"/>
    <property type="match status" value="2"/>
</dbReference>
<feature type="transmembrane region" description="Helical" evidence="12">
    <location>
        <begin position="133"/>
        <end position="154"/>
    </location>
</feature>
<dbReference type="Proteomes" id="UP001373714">
    <property type="component" value="Unassembled WGS sequence"/>
</dbReference>
<dbReference type="Gene3D" id="3.40.50.300">
    <property type="entry name" value="P-loop containing nucleotide triphosphate hydrolases"/>
    <property type="match status" value="2"/>
</dbReference>
<comment type="caution">
    <text evidence="15">The sequence shown here is derived from an EMBL/GenBank/DDBJ whole genome shotgun (WGS) entry which is preliminary data.</text>
</comment>
<feature type="transmembrane region" description="Helical" evidence="12">
    <location>
        <begin position="12"/>
        <end position="34"/>
    </location>
</feature>
<feature type="transmembrane region" description="Helical" evidence="12">
    <location>
        <begin position="1213"/>
        <end position="1231"/>
    </location>
</feature>
<dbReference type="PROSITE" id="PS00211">
    <property type="entry name" value="ABC_TRANSPORTER_1"/>
    <property type="match status" value="1"/>
</dbReference>
<feature type="domain" description="ABC transporter" evidence="13">
    <location>
        <begin position="632"/>
        <end position="883"/>
    </location>
</feature>
<feature type="transmembrane region" description="Helical" evidence="12">
    <location>
        <begin position="1124"/>
        <end position="1144"/>
    </location>
</feature>
<feature type="domain" description="ABC transmembrane type-1" evidence="14">
    <location>
        <begin position="962"/>
        <end position="1265"/>
    </location>
</feature>
<evidence type="ECO:0000256" key="10">
    <source>
        <dbReference type="ARBA" id="ARBA00023180"/>
    </source>
</evidence>
<evidence type="ECO:0000259" key="13">
    <source>
        <dbReference type="PROSITE" id="PS50893"/>
    </source>
</evidence>
<dbReference type="FunFam" id="3.40.50.300:FF:000825">
    <property type="entry name" value="ABC bile acid transporter"/>
    <property type="match status" value="1"/>
</dbReference>
<evidence type="ECO:0000313" key="16">
    <source>
        <dbReference type="Proteomes" id="UP001373714"/>
    </source>
</evidence>
<keyword evidence="3" id="KW-0813">Transport</keyword>
<dbReference type="GO" id="GO:0016020">
    <property type="term" value="C:membrane"/>
    <property type="evidence" value="ECO:0007669"/>
    <property type="project" value="UniProtKB-SubCell"/>
</dbReference>
<name>A0AAV9UWU0_9PEZI</name>
<accession>A0AAV9UWU0</accession>
<keyword evidence="4 12" id="KW-0812">Transmembrane</keyword>
<dbReference type="InterPro" id="IPR036640">
    <property type="entry name" value="ABC1_TM_sf"/>
</dbReference>
<dbReference type="CDD" id="cd03250">
    <property type="entry name" value="ABCC_MRP_domain1"/>
    <property type="match status" value="1"/>
</dbReference>
<evidence type="ECO:0000256" key="2">
    <source>
        <dbReference type="ARBA" id="ARBA00009726"/>
    </source>
</evidence>
<dbReference type="InterPro" id="IPR011527">
    <property type="entry name" value="ABC1_TM_dom"/>
</dbReference>
<protein>
    <submittedName>
        <fullName evidence="15">Uncharacterized protein</fullName>
    </submittedName>
</protein>
<feature type="transmembrane region" description="Helical" evidence="12">
    <location>
        <begin position="1022"/>
        <end position="1046"/>
    </location>
</feature>
<keyword evidence="5" id="KW-0677">Repeat</keyword>
<comment type="similarity">
    <text evidence="2">Belongs to the ABC transporter superfamily. ABCC family. Conjugate transporter (TC 3.A.1.208) subfamily.</text>
</comment>
<evidence type="ECO:0000256" key="1">
    <source>
        <dbReference type="ARBA" id="ARBA00004141"/>
    </source>
</evidence>
<dbReference type="PANTHER" id="PTHR24223:SF456">
    <property type="entry name" value="MULTIDRUG RESISTANCE-ASSOCIATED PROTEIN LETHAL(2)03659"/>
    <property type="match status" value="1"/>
</dbReference>
<dbReference type="PROSITE" id="PS50929">
    <property type="entry name" value="ABC_TM1F"/>
    <property type="match status" value="2"/>
</dbReference>
<feature type="transmembrane region" description="Helical" evidence="12">
    <location>
        <begin position="106"/>
        <end position="126"/>
    </location>
</feature>
<evidence type="ECO:0000256" key="4">
    <source>
        <dbReference type="ARBA" id="ARBA00022692"/>
    </source>
</evidence>
<evidence type="ECO:0000256" key="9">
    <source>
        <dbReference type="ARBA" id="ARBA00023136"/>
    </source>
</evidence>
<dbReference type="Pfam" id="PF00005">
    <property type="entry name" value="ABC_tran"/>
    <property type="match status" value="2"/>
</dbReference>
<feature type="transmembrane region" description="Helical" evidence="12">
    <location>
        <begin position="174"/>
        <end position="195"/>
    </location>
</feature>
<dbReference type="SUPFAM" id="SSF52540">
    <property type="entry name" value="P-loop containing nucleoside triphosphate hydrolases"/>
    <property type="match status" value="2"/>
</dbReference>
<feature type="transmembrane region" description="Helical" evidence="12">
    <location>
        <begin position="469"/>
        <end position="489"/>
    </location>
</feature>
<dbReference type="Pfam" id="PF00664">
    <property type="entry name" value="ABC_membrane"/>
    <property type="match status" value="2"/>
</dbReference>
<feature type="transmembrane region" description="Helical" evidence="12">
    <location>
        <begin position="542"/>
        <end position="562"/>
    </location>
</feature>
<dbReference type="GO" id="GO:0005524">
    <property type="term" value="F:ATP binding"/>
    <property type="evidence" value="ECO:0007669"/>
    <property type="project" value="UniProtKB-KW"/>
</dbReference>
<keyword evidence="10" id="KW-0325">Glycoprotein</keyword>
<feature type="transmembrane region" description="Helical" evidence="12">
    <location>
        <begin position="960"/>
        <end position="981"/>
    </location>
</feature>
<keyword evidence="16" id="KW-1185">Reference proteome</keyword>
<feature type="compositionally biased region" description="Basic and acidic residues" evidence="11">
    <location>
        <begin position="374"/>
        <end position="385"/>
    </location>
</feature>
<feature type="region of interest" description="Disordered" evidence="11">
    <location>
        <begin position="884"/>
        <end position="920"/>
    </location>
</feature>
<sequence>MDNDLGHHLTLGQLITILGSISLLSPTISTIFLAPNVRGALDKRKREGSIRLTDLYEDDDGAVTEETEREYSVRTQKSLVLLAAAVGTGCSYAASLRSMMHEEYSFIIGWWVYTAAWTLMLLHALYFQFERDYLKTFSCATHLLIASSTMFIARGTEFLLSFTDLDVSFNSADWWLWSSQIVAAVLLTIAASCVPRRPSVEKDGRKVDDATSSSIYSRVLFSWMSDIFDKGWKTGHLDESDMKRLPATHRSKNLYEKFRALKQRSKLWWTIFNAHRGYFAIQYVYQTIMCATQFLPHFMMLRILEALQRSAKRPDGSTGNAWVWVVGMFVSMLVNATFTNALYWVSFGQMNLYIRNELASLIFNKTLRKKDVKGGQKAEEKKDGEDTAESGTETDDSTPKDKKDGEEKSDEDSLEGLRQGVVNLIAVDSVRVADFGCWSFIFYEAGLSIGIGFAFLWQILGWQSICAGFTLYLVLTPFNQFFAKVYLAATDKVMKVRDKKLAVVSEALQGIRQIKFAALEDQWQKRIEDVRKDEMNQVWRTVIAESWLMACWIFGPIFLAAICLGTYAVVYGTLTPAVAFTALAVFQELEFAMSIVPELIGDMMDAKVSAERIQKHLDSAEKEDYIKESSKIAFTDATIAWAADDDEKEEDKFVIRDINADFPIGELSLITGATGSGKSLMLAALLGEADLLSGSLEMPRPLPKALRYDPKATADGWVLTGSTAYVSQIPWIENATIKDNILFGLPFDEKRYTEVLRVCSLTKDMEMLEDGDLTAIGEQGINLSGGQKWRISLARAVYSRAGILIFDDIFSAVDAHVGKEIFKNCLTGEIMKGRTRILVTHHVQLCLPKTEYIVELKDGKVERAALVTDLKRTGSLTKIIEQEEEAQKHDQDMTEESAIEDGSSSGSSAEASSDGTVVEPVVQQEAKKPRTFVEKEAREKGAVKFSVYRKYMEASGGNRFWIFCIGFFIASQGLSLGRQWWMKLWTGSAEAASATMHMHMSTSFTQHVSQQFVAVMTEEKSLVYWLGFYILICFFTGIFATLKYFIVALGSYRASINLFNQMTHTVLRAPTRWFDTTPVGRILNRFSADFTKIDSNLANHIAFFGYSVLSLVAIVIAAAFITPIMLICAVVLFGVGLALAVYYLKTAREIKRIESVNKSPIFELFGSVLLGVGTIRAFGESEAYIEKMDKRIDTYAEATYYTNLANRWMGIRMTYLGAVFSTLVAGLVVTIPNMDAALAGFAMSFAMEYTFAMIWALRRYADLELDFNAAERVIEYSIIPTEDQSGATPPAAWPHEGKVEVKDLVVAYADDLNPVLKGISFDVKPRERVGVVGRTGAGKSSLTLAIFRFLKAREGSIVIDGLDISKITLKDLRSRLAIIPQDPVLFSGTIRSNLDPFDEHTDEECRTALERVNLVSTTSTPPSGTATPIPAPEADGTAAAVAAEAASIASTSTGSSISANKNTNIFNSLDSKVSEGGLNLSQGQRQLLCLARVILTGASILVMDEATSSIDHETDAKIQEAIRETRYTVITIAHRLNTIMDYDRVLVLSSGKVVEYDSPKALLDDPDGVFRGMCKQTGQIEEFQRIASRAWAQRRSL</sequence>
<feature type="compositionally biased region" description="Basic and acidic residues" evidence="11">
    <location>
        <begin position="397"/>
        <end position="406"/>
    </location>
</feature>
<reference evidence="15 16" key="1">
    <citation type="submission" date="2019-10" db="EMBL/GenBank/DDBJ databases">
        <authorList>
            <person name="Palmer J.M."/>
        </authorList>
    </citation>
    <scope>NUCLEOTIDE SEQUENCE [LARGE SCALE GENOMIC DNA]</scope>
    <source>
        <strain evidence="15 16">TWF730</strain>
    </source>
</reference>
<evidence type="ECO:0000256" key="7">
    <source>
        <dbReference type="ARBA" id="ARBA00022840"/>
    </source>
</evidence>
<evidence type="ECO:0000256" key="8">
    <source>
        <dbReference type="ARBA" id="ARBA00022989"/>
    </source>
</evidence>
<dbReference type="SUPFAM" id="SSF90123">
    <property type="entry name" value="ABC transporter transmembrane region"/>
    <property type="match status" value="2"/>
</dbReference>
<proteinExistence type="inferred from homology"/>
<dbReference type="GO" id="GO:0016887">
    <property type="term" value="F:ATP hydrolysis activity"/>
    <property type="evidence" value="ECO:0007669"/>
    <property type="project" value="InterPro"/>
</dbReference>
<evidence type="ECO:0000256" key="3">
    <source>
        <dbReference type="ARBA" id="ARBA00022448"/>
    </source>
</evidence>
<gene>
    <name evidence="15" type="ORF">TWF730_010082</name>
</gene>
<dbReference type="GO" id="GO:0005737">
    <property type="term" value="C:cytoplasm"/>
    <property type="evidence" value="ECO:0007669"/>
    <property type="project" value="UniProtKB-ARBA"/>
</dbReference>
<evidence type="ECO:0000256" key="5">
    <source>
        <dbReference type="ARBA" id="ARBA00022737"/>
    </source>
</evidence>
<comment type="subcellular location">
    <subcellularLocation>
        <location evidence="1">Membrane</location>
        <topology evidence="1">Multi-pass membrane protein</topology>
    </subcellularLocation>
</comment>
<evidence type="ECO:0000256" key="6">
    <source>
        <dbReference type="ARBA" id="ARBA00022741"/>
    </source>
</evidence>
<evidence type="ECO:0000256" key="11">
    <source>
        <dbReference type="SAM" id="MobiDB-lite"/>
    </source>
</evidence>
<dbReference type="PROSITE" id="PS50893">
    <property type="entry name" value="ABC_TRANSPORTER_2"/>
    <property type="match status" value="2"/>
</dbReference>
<dbReference type="GO" id="GO:0140359">
    <property type="term" value="F:ABC-type transporter activity"/>
    <property type="evidence" value="ECO:0007669"/>
    <property type="project" value="InterPro"/>
</dbReference>
<dbReference type="EMBL" id="JAVHNS010000007">
    <property type="protein sequence ID" value="KAK6349334.1"/>
    <property type="molecule type" value="Genomic_DNA"/>
</dbReference>